<keyword evidence="4" id="KW-0812">Transmembrane</keyword>
<evidence type="ECO:0000259" key="5">
    <source>
        <dbReference type="Pfam" id="PF06441"/>
    </source>
</evidence>
<feature type="transmembrane region" description="Helical" evidence="4">
    <location>
        <begin position="466"/>
        <end position="484"/>
    </location>
</feature>
<dbReference type="InterPro" id="IPR022596">
    <property type="entry name" value="GPR1/2/3_C"/>
</dbReference>
<feature type="region of interest" description="Disordered" evidence="3">
    <location>
        <begin position="341"/>
        <end position="376"/>
    </location>
</feature>
<dbReference type="InterPro" id="IPR000639">
    <property type="entry name" value="Epox_hydrolase-like"/>
</dbReference>
<evidence type="ECO:0000256" key="3">
    <source>
        <dbReference type="SAM" id="MobiDB-lite"/>
    </source>
</evidence>
<evidence type="ECO:0000259" key="7">
    <source>
        <dbReference type="Pfam" id="PF11970"/>
    </source>
</evidence>
<dbReference type="InterPro" id="IPR029058">
    <property type="entry name" value="AB_hydrolase_fold"/>
</dbReference>
<gene>
    <name evidence="8" type="ORF">GTA08_BOTSDO07850</name>
</gene>
<dbReference type="Pfam" id="PF11970">
    <property type="entry name" value="GPR_Gpa2_C"/>
    <property type="match status" value="1"/>
</dbReference>
<dbReference type="PANTHER" id="PTHR21661">
    <property type="entry name" value="EPOXIDE HYDROLASE 1-RELATED"/>
    <property type="match status" value="1"/>
</dbReference>
<feature type="transmembrane region" description="Helical" evidence="4">
    <location>
        <begin position="198"/>
        <end position="219"/>
    </location>
</feature>
<evidence type="ECO:0000256" key="1">
    <source>
        <dbReference type="ARBA" id="ARBA00010088"/>
    </source>
</evidence>
<keyword evidence="4" id="KW-1133">Transmembrane helix</keyword>
<feature type="compositionally biased region" description="Low complexity" evidence="3">
    <location>
        <begin position="350"/>
        <end position="372"/>
    </location>
</feature>
<dbReference type="Pfam" id="PF11710">
    <property type="entry name" value="Git3"/>
    <property type="match status" value="1"/>
</dbReference>
<reference evidence="8" key="1">
    <citation type="submission" date="2020-04" db="EMBL/GenBank/DDBJ databases">
        <title>Genome Assembly and Annotation of Botryosphaeria dothidea sdau 11-99, a Latent Pathogen of Apple Fruit Ring Rot in China.</title>
        <authorList>
            <person name="Yu C."/>
            <person name="Diao Y."/>
            <person name="Lu Q."/>
            <person name="Zhao J."/>
            <person name="Cui S."/>
            <person name="Peng C."/>
            <person name="He B."/>
            <person name="Liu H."/>
        </authorList>
    </citation>
    <scope>NUCLEOTIDE SEQUENCE [LARGE SCALE GENOMIC DNA]</scope>
    <source>
        <strain evidence="8">Sdau11-99</strain>
    </source>
</reference>
<keyword evidence="4" id="KW-0472">Membrane</keyword>
<comment type="similarity">
    <text evidence="1">Belongs to the peptidase S33 family.</text>
</comment>
<dbReference type="OrthoDB" id="7130006at2759"/>
<keyword evidence="2" id="KW-0378">Hydrolase</keyword>
<keyword evidence="9" id="KW-1185">Reference proteome</keyword>
<organism evidence="8 9">
    <name type="scientific">Botryosphaeria dothidea</name>
    <dbReference type="NCBI Taxonomy" id="55169"/>
    <lineage>
        <taxon>Eukaryota</taxon>
        <taxon>Fungi</taxon>
        <taxon>Dikarya</taxon>
        <taxon>Ascomycota</taxon>
        <taxon>Pezizomycotina</taxon>
        <taxon>Dothideomycetes</taxon>
        <taxon>Dothideomycetes incertae sedis</taxon>
        <taxon>Botryosphaeriales</taxon>
        <taxon>Botryosphaeriaceae</taxon>
        <taxon>Botryosphaeria</taxon>
    </lineage>
</organism>
<dbReference type="AlphaFoldDB" id="A0A8H4N2Z6"/>
<dbReference type="GO" id="GO:0004301">
    <property type="term" value="F:epoxide hydrolase activity"/>
    <property type="evidence" value="ECO:0007669"/>
    <property type="project" value="TreeGrafter"/>
</dbReference>
<dbReference type="SUPFAM" id="SSF81321">
    <property type="entry name" value="Family A G protein-coupled receptor-like"/>
    <property type="match status" value="1"/>
</dbReference>
<dbReference type="Pfam" id="PF06441">
    <property type="entry name" value="EHN"/>
    <property type="match status" value="1"/>
</dbReference>
<dbReference type="PANTHER" id="PTHR21661:SF79">
    <property type="entry name" value="EPOXIDE HYDROLASE"/>
    <property type="match status" value="1"/>
</dbReference>
<dbReference type="GO" id="GO:0097176">
    <property type="term" value="P:epoxide metabolic process"/>
    <property type="evidence" value="ECO:0007669"/>
    <property type="project" value="TreeGrafter"/>
</dbReference>
<proteinExistence type="inferred from homology"/>
<dbReference type="Gene3D" id="3.40.50.1820">
    <property type="entry name" value="alpha/beta hydrolase"/>
    <property type="match status" value="1"/>
</dbReference>
<feature type="domain" description="Epoxide hydrolase N-terminal" evidence="5">
    <location>
        <begin position="529"/>
        <end position="643"/>
    </location>
</feature>
<sequence>MNATRPYNHLTPPAGRDRPLAPGRLHRLPLYTNLGLLVPAISELVSSLAHIAAPVVAVDESPGSNTPLDMGYDPAISIPTLIGSVLSCLATSCVLISYTIFSQRQQLPLRHVLVLNLALAEFINSLNNSVSGIYVISHRRKVAAGPACEINGFIGQLSVQAADFSILAIALITLFTVIKKTYFPSSSRIRKLVMCASVWVVPLITSSIAAGFGALQPVGGNWCWITRDRTDLRYALGHGWRFAIIIATIFVYAYIYIYIQHHFSSNKALRLSVFGGYVSTAPPSRDLGKLEVELARPNTTMTHKTVECKDVQMIAEVDQEVSKRLSQNIETARQSMTLTRNYRPEPDSITPSTLNTATTSTTLNPANLTPNSDTSLRRNSELTIDIPSHSLELHFLDYPVPPSAAVLARHRLREKPSQTLTIDTNITLSSPPPPELFESPTSIRTHMQQQSFHRHAQVEREVRRMLLLNAYPVAYVLLWLPGIINRIVEAATGNSPRWLLILQSSTQFVGLANALTYGFNEHMRVDTEIKPFSPTVPQEEVDRLFRKLKDTRLPQYPIVPDSADNDDYGAPLDWARRLKEYWETRYDWNKAQKEISSWYHFKTHIEGIDIHFVHEKGTSSPTSSTKPIPLLLVHGWPGSFYEFSRVIKLLTTPSSSPDVPVFDVVVVSLPGFAWSGPPPRRGWTLQDSARIFDTLMGRLGYFSYCAQGGDWAHWVVRELGSGRFPACRAVHTNMCPSKPPVSEEMETQREKMARERLKWWLGGPGAEKHMGYAVEMRTRPQTLGIALNDSPVGIMMWVGEKYNELTDPQWGNLQDHEFNDHVVTTLCLYYFTGPSIMTSMLCYYENVRHEDYVEFNSKEENKIKVPMGFTSYKWDISPTSERSVATTGNVKWFKERDYGGHFAALETPQEMADDLREFCGRWYSE</sequence>
<dbReference type="PRINTS" id="PR00412">
    <property type="entry name" value="EPOXHYDRLASE"/>
</dbReference>
<feature type="transmembrane region" description="Helical" evidence="4">
    <location>
        <begin position="239"/>
        <end position="259"/>
    </location>
</feature>
<protein>
    <submittedName>
        <fullName evidence="8">Epoxide hydrolase-like protein</fullName>
    </submittedName>
</protein>
<name>A0A8H4N2Z6_9PEZI</name>
<dbReference type="EMBL" id="WWBZ02000051">
    <property type="protein sequence ID" value="KAF4304121.1"/>
    <property type="molecule type" value="Genomic_DNA"/>
</dbReference>
<accession>A0A8H4N2Z6</accession>
<evidence type="ECO:0000259" key="6">
    <source>
        <dbReference type="Pfam" id="PF11710"/>
    </source>
</evidence>
<feature type="transmembrane region" description="Helical" evidence="4">
    <location>
        <begin position="113"/>
        <end position="137"/>
    </location>
</feature>
<dbReference type="Gene3D" id="1.20.1070.10">
    <property type="entry name" value="Rhodopsin 7-helix transmembrane proteins"/>
    <property type="match status" value="1"/>
</dbReference>
<evidence type="ECO:0000313" key="9">
    <source>
        <dbReference type="Proteomes" id="UP000572817"/>
    </source>
</evidence>
<feature type="domain" description="G protein-coupled receptor GPR1/2/3 C-terminal" evidence="7">
    <location>
        <begin position="454"/>
        <end position="508"/>
    </location>
</feature>
<evidence type="ECO:0000256" key="4">
    <source>
        <dbReference type="SAM" id="Phobius"/>
    </source>
</evidence>
<dbReference type="InterPro" id="IPR023041">
    <property type="entry name" value="Glucose_rcpt_Git3-like_N"/>
</dbReference>
<feature type="transmembrane region" description="Helical" evidence="4">
    <location>
        <begin position="157"/>
        <end position="178"/>
    </location>
</feature>
<comment type="caution">
    <text evidence="8">The sequence shown here is derived from an EMBL/GenBank/DDBJ whole genome shotgun (WGS) entry which is preliminary data.</text>
</comment>
<dbReference type="SUPFAM" id="SSF53474">
    <property type="entry name" value="alpha/beta-Hydrolases"/>
    <property type="match status" value="1"/>
</dbReference>
<feature type="transmembrane region" description="Helical" evidence="4">
    <location>
        <begin position="76"/>
        <end position="101"/>
    </location>
</feature>
<dbReference type="InterPro" id="IPR010497">
    <property type="entry name" value="Epoxide_hydro_N"/>
</dbReference>
<feature type="domain" description="Glucose receptor Git3-like N-terminal" evidence="6">
    <location>
        <begin position="80"/>
        <end position="264"/>
    </location>
</feature>
<evidence type="ECO:0000256" key="2">
    <source>
        <dbReference type="ARBA" id="ARBA00022801"/>
    </source>
</evidence>
<evidence type="ECO:0000313" key="8">
    <source>
        <dbReference type="EMBL" id="KAF4304121.1"/>
    </source>
</evidence>
<dbReference type="Proteomes" id="UP000572817">
    <property type="component" value="Unassembled WGS sequence"/>
</dbReference>
<feature type="transmembrane region" description="Helical" evidence="4">
    <location>
        <begin position="34"/>
        <end position="56"/>
    </location>
</feature>